<keyword evidence="1" id="KW-0408">Iron</keyword>
<evidence type="ECO:0000313" key="4">
    <source>
        <dbReference type="Proteomes" id="UP000095342"/>
    </source>
</evidence>
<feature type="domain" description="Fe2OG dioxygenase" evidence="2">
    <location>
        <begin position="140"/>
        <end position="241"/>
    </location>
</feature>
<dbReference type="KEGG" id="aaeo:BJI67_03605"/>
<name>A0A1D8K5P8_9GAMM</name>
<keyword evidence="1" id="KW-0560">Oxidoreductase</keyword>
<accession>A0A1D8K5P8</accession>
<dbReference type="AlphaFoldDB" id="A0A1D8K5P8"/>
<proteinExistence type="inferred from homology"/>
<comment type="similarity">
    <text evidence="1">Belongs to the iron/ascorbate-dependent oxidoreductase family.</text>
</comment>
<dbReference type="InterPro" id="IPR005123">
    <property type="entry name" value="Oxoglu/Fe-dep_dioxygenase_dom"/>
</dbReference>
<gene>
    <name evidence="3" type="ORF">BJI67_03605</name>
</gene>
<dbReference type="GO" id="GO:0016491">
    <property type="term" value="F:oxidoreductase activity"/>
    <property type="evidence" value="ECO:0007669"/>
    <property type="project" value="UniProtKB-KW"/>
</dbReference>
<dbReference type="RefSeq" id="WP_070071871.1">
    <property type="nucleotide sequence ID" value="NZ_CP017448.1"/>
</dbReference>
<dbReference type="PROSITE" id="PS51471">
    <property type="entry name" value="FE2OG_OXY"/>
    <property type="match status" value="1"/>
</dbReference>
<dbReference type="EMBL" id="CP017448">
    <property type="protein sequence ID" value="AOV16278.1"/>
    <property type="molecule type" value="Genomic_DNA"/>
</dbReference>
<dbReference type="Proteomes" id="UP000095342">
    <property type="component" value="Chromosome"/>
</dbReference>
<dbReference type="Gene3D" id="2.60.120.620">
    <property type="entry name" value="q2cbj1_9rhob like domain"/>
    <property type="match status" value="1"/>
</dbReference>
<keyword evidence="1" id="KW-0479">Metal-binding</keyword>
<sequence length="267" mass="29456">MFLALGFVLSTLGLLYAGLRFTRQQRRLSRLAHALPVIRTWQAAHPLTKLTKESVDFSARIARLTDCLPQDTLIALREAALAGHAADRSLIPGHKRGSTLSYDTLLAVAPEIIAFYLSPSLHALCSNIVGEPLVPVPVGDQSACSVLLYERPGDHIGWHYDYDFYRGRHFTVLLSVENHGHGADGLSSARLEVRRKGSDDTSYPTPPNALVIFEGQRVLHRATALSEGERRVLISMTFCTDPSASLIADLARRAKDMAYFGPRALWI</sequence>
<reference evidence="3 4" key="1">
    <citation type="submission" date="2016-09" db="EMBL/GenBank/DDBJ databases">
        <title>Acidihalobacter prosperus V6 (DSM14174).</title>
        <authorList>
            <person name="Khaleque H.N."/>
            <person name="Ramsay J.P."/>
            <person name="Murphy R.J.T."/>
            <person name="Kaksonen A.H."/>
            <person name="Boxall N.J."/>
            <person name="Watkin E.L.J."/>
        </authorList>
    </citation>
    <scope>NUCLEOTIDE SEQUENCE [LARGE SCALE GENOMIC DNA]</scope>
    <source>
        <strain evidence="3 4">V6</strain>
    </source>
</reference>
<evidence type="ECO:0000259" key="2">
    <source>
        <dbReference type="PROSITE" id="PS51471"/>
    </source>
</evidence>
<dbReference type="GO" id="GO:0046872">
    <property type="term" value="F:metal ion binding"/>
    <property type="evidence" value="ECO:0007669"/>
    <property type="project" value="UniProtKB-KW"/>
</dbReference>
<evidence type="ECO:0000256" key="1">
    <source>
        <dbReference type="RuleBase" id="RU003682"/>
    </source>
</evidence>
<evidence type="ECO:0000313" key="3">
    <source>
        <dbReference type="EMBL" id="AOV16278.1"/>
    </source>
</evidence>
<protein>
    <recommendedName>
        <fullName evidence="2">Fe2OG dioxygenase domain-containing protein</fullName>
    </recommendedName>
</protein>
<keyword evidence="4" id="KW-1185">Reference proteome</keyword>
<dbReference type="SUPFAM" id="SSF51197">
    <property type="entry name" value="Clavaminate synthase-like"/>
    <property type="match status" value="1"/>
</dbReference>
<organism evidence="3 4">
    <name type="scientific">Acidihalobacter aeolianus</name>
    <dbReference type="NCBI Taxonomy" id="2792603"/>
    <lineage>
        <taxon>Bacteria</taxon>
        <taxon>Pseudomonadati</taxon>
        <taxon>Pseudomonadota</taxon>
        <taxon>Gammaproteobacteria</taxon>
        <taxon>Chromatiales</taxon>
        <taxon>Ectothiorhodospiraceae</taxon>
        <taxon>Acidihalobacter</taxon>
    </lineage>
</organism>